<evidence type="ECO:0000256" key="2">
    <source>
        <dbReference type="ARBA" id="ARBA00019191"/>
    </source>
</evidence>
<reference evidence="9 10" key="1">
    <citation type="submission" date="2016-08" db="EMBL/GenBank/DDBJ databases">
        <title>Draft genome sequence of Candidatus Piscirickettsia litoralis, from seawater.</title>
        <authorList>
            <person name="Wan X."/>
            <person name="Lee A.J."/>
            <person name="Hou S."/>
            <person name="Donachie S.P."/>
        </authorList>
    </citation>
    <scope>NUCLEOTIDE SEQUENCE [LARGE SCALE GENOMIC DNA]</scope>
    <source>
        <strain evidence="9 10">Y2</strain>
    </source>
</reference>
<evidence type="ECO:0000313" key="9">
    <source>
        <dbReference type="EMBL" id="ODN41892.1"/>
    </source>
</evidence>
<dbReference type="InterPro" id="IPR016125">
    <property type="entry name" value="Peptidase_C15-like"/>
</dbReference>
<evidence type="ECO:0000256" key="3">
    <source>
        <dbReference type="ARBA" id="ARBA00022490"/>
    </source>
</evidence>
<gene>
    <name evidence="9" type="ORF">BGC07_01565</name>
</gene>
<accession>A0ABX2ZZ46</accession>
<keyword evidence="6" id="KW-0788">Thiol protease</keyword>
<dbReference type="Pfam" id="PF01470">
    <property type="entry name" value="Peptidase_C15"/>
    <property type="match status" value="1"/>
</dbReference>
<dbReference type="PRINTS" id="PR00706">
    <property type="entry name" value="PYROGLUPTASE"/>
</dbReference>
<keyword evidence="5" id="KW-0378">Hydrolase</keyword>
<dbReference type="InterPro" id="IPR036440">
    <property type="entry name" value="Peptidase_C15-like_sf"/>
</dbReference>
<proteinExistence type="inferred from homology"/>
<evidence type="ECO:0000256" key="4">
    <source>
        <dbReference type="ARBA" id="ARBA00022670"/>
    </source>
</evidence>
<evidence type="ECO:0000256" key="6">
    <source>
        <dbReference type="ARBA" id="ARBA00022807"/>
    </source>
</evidence>
<keyword evidence="4" id="KW-0645">Protease</keyword>
<evidence type="ECO:0000256" key="5">
    <source>
        <dbReference type="ARBA" id="ARBA00022801"/>
    </source>
</evidence>
<dbReference type="InterPro" id="IPR000816">
    <property type="entry name" value="Peptidase_C15"/>
</dbReference>
<organism evidence="9 10">
    <name type="scientific">Piscirickettsia litoralis</name>
    <dbReference type="NCBI Taxonomy" id="1891921"/>
    <lineage>
        <taxon>Bacteria</taxon>
        <taxon>Pseudomonadati</taxon>
        <taxon>Pseudomonadota</taxon>
        <taxon>Gammaproteobacteria</taxon>
        <taxon>Thiotrichales</taxon>
        <taxon>Piscirickettsiaceae</taxon>
        <taxon>Piscirickettsia</taxon>
    </lineage>
</organism>
<comment type="caution">
    <text evidence="9">The sequence shown here is derived from an EMBL/GenBank/DDBJ whole genome shotgun (WGS) entry which is preliminary data.</text>
</comment>
<dbReference type="Gene3D" id="3.40.630.20">
    <property type="entry name" value="Peptidase C15, pyroglutamyl peptidase I-like"/>
    <property type="match status" value="1"/>
</dbReference>
<dbReference type="Proteomes" id="UP000094329">
    <property type="component" value="Unassembled WGS sequence"/>
</dbReference>
<keyword evidence="10" id="KW-1185">Reference proteome</keyword>
<evidence type="ECO:0000256" key="8">
    <source>
        <dbReference type="ARBA" id="ARBA00031559"/>
    </source>
</evidence>
<name>A0ABX2ZZ46_9GAMM</name>
<dbReference type="EMBL" id="MDTU01000001">
    <property type="protein sequence ID" value="ODN41892.1"/>
    <property type="molecule type" value="Genomic_DNA"/>
</dbReference>
<evidence type="ECO:0000313" key="10">
    <source>
        <dbReference type="Proteomes" id="UP000094329"/>
    </source>
</evidence>
<protein>
    <recommendedName>
        <fullName evidence="2">Pyrrolidone-carboxylate peptidase</fullName>
    </recommendedName>
    <alternativeName>
        <fullName evidence="7">5-oxoprolyl-peptidase</fullName>
    </alternativeName>
    <alternativeName>
        <fullName evidence="8">Pyroglutamyl-peptidase I</fullName>
    </alternativeName>
</protein>
<comment type="similarity">
    <text evidence="1">Belongs to the peptidase C15 family.</text>
</comment>
<dbReference type="SUPFAM" id="SSF53182">
    <property type="entry name" value="Pyrrolidone carboxyl peptidase (pyroglutamate aminopeptidase)"/>
    <property type="match status" value="1"/>
</dbReference>
<evidence type="ECO:0000256" key="1">
    <source>
        <dbReference type="ARBA" id="ARBA00006641"/>
    </source>
</evidence>
<keyword evidence="3" id="KW-0963">Cytoplasm</keyword>
<sequence>MREHGVPSDISDAAGTFCCNHLMYGVLHFCAVNNLPVRAGFIHLPYLPNVAAMPDNLGAPSMSLDVAVKGVKVAIGAALEHSSDIQETVMSRFQI</sequence>
<evidence type="ECO:0000256" key="7">
    <source>
        <dbReference type="ARBA" id="ARBA00030836"/>
    </source>
</evidence>